<reference evidence="2" key="1">
    <citation type="submission" date="2021-03" db="EMBL/GenBank/DDBJ databases">
        <title>Draft genome sequence of rust myrtle Austropuccinia psidii MF-1, a brazilian biotype.</title>
        <authorList>
            <person name="Quecine M.C."/>
            <person name="Pachon D.M.R."/>
            <person name="Bonatelli M.L."/>
            <person name="Correr F.H."/>
            <person name="Franceschini L.M."/>
            <person name="Leite T.F."/>
            <person name="Margarido G.R.A."/>
            <person name="Almeida C.A."/>
            <person name="Ferrarezi J.A."/>
            <person name="Labate C.A."/>
        </authorList>
    </citation>
    <scope>NUCLEOTIDE SEQUENCE</scope>
    <source>
        <strain evidence="2">MF-1</strain>
    </source>
</reference>
<name>A0A9Q3PJ11_9BASI</name>
<gene>
    <name evidence="2" type="ORF">O181_102715</name>
</gene>
<dbReference type="Proteomes" id="UP000765509">
    <property type="component" value="Unassembled WGS sequence"/>
</dbReference>
<keyword evidence="3" id="KW-1185">Reference proteome</keyword>
<evidence type="ECO:0000313" key="2">
    <source>
        <dbReference type="EMBL" id="MBW0563000.1"/>
    </source>
</evidence>
<comment type="caution">
    <text evidence="2">The sequence shown here is derived from an EMBL/GenBank/DDBJ whole genome shotgun (WGS) entry which is preliminary data.</text>
</comment>
<proteinExistence type="predicted"/>
<evidence type="ECO:0000313" key="3">
    <source>
        <dbReference type="Proteomes" id="UP000765509"/>
    </source>
</evidence>
<dbReference type="AlphaFoldDB" id="A0A9Q3PJ11"/>
<sequence>MSTIQNEFSSLERHGVLEEVKIGKVLWLVDITWVFREKTDSLRNVIEEKAQLCGQGFRQIEDLDFQETFAPTGKISTLHFLLGYCANHDLDLNQMDVKTAFLHWDLDTRAFLV</sequence>
<dbReference type="InterPro" id="IPR013103">
    <property type="entry name" value="RVT_2"/>
</dbReference>
<accession>A0A9Q3PJ11</accession>
<evidence type="ECO:0000259" key="1">
    <source>
        <dbReference type="Pfam" id="PF07727"/>
    </source>
</evidence>
<dbReference type="OrthoDB" id="2685291at2759"/>
<protein>
    <recommendedName>
        <fullName evidence="1">Reverse transcriptase Ty1/copia-type domain-containing protein</fullName>
    </recommendedName>
</protein>
<dbReference type="EMBL" id="AVOT02073561">
    <property type="protein sequence ID" value="MBW0563000.1"/>
    <property type="molecule type" value="Genomic_DNA"/>
</dbReference>
<dbReference type="Pfam" id="PF07727">
    <property type="entry name" value="RVT_2"/>
    <property type="match status" value="1"/>
</dbReference>
<organism evidence="2 3">
    <name type="scientific">Austropuccinia psidii MF-1</name>
    <dbReference type="NCBI Taxonomy" id="1389203"/>
    <lineage>
        <taxon>Eukaryota</taxon>
        <taxon>Fungi</taxon>
        <taxon>Dikarya</taxon>
        <taxon>Basidiomycota</taxon>
        <taxon>Pucciniomycotina</taxon>
        <taxon>Pucciniomycetes</taxon>
        <taxon>Pucciniales</taxon>
        <taxon>Sphaerophragmiaceae</taxon>
        <taxon>Austropuccinia</taxon>
    </lineage>
</organism>
<feature type="domain" description="Reverse transcriptase Ty1/copia-type" evidence="1">
    <location>
        <begin position="29"/>
        <end position="112"/>
    </location>
</feature>